<evidence type="ECO:0000313" key="2">
    <source>
        <dbReference type="EMBL" id="PKW17465.1"/>
    </source>
</evidence>
<reference evidence="2" key="1">
    <citation type="submission" date="2017-12" db="EMBL/GenBank/DDBJ databases">
        <title>Sequencing the genomes of 1000 Actinobacteria strains.</title>
        <authorList>
            <person name="Klenk H.-P."/>
        </authorList>
    </citation>
    <scope>NUCLEOTIDE SEQUENCE [LARGE SCALE GENOMIC DNA]</scope>
    <source>
        <strain evidence="2">DSM 44228</strain>
    </source>
</reference>
<dbReference type="GO" id="GO:0006083">
    <property type="term" value="P:acetate metabolic process"/>
    <property type="evidence" value="ECO:0007669"/>
    <property type="project" value="InterPro"/>
</dbReference>
<dbReference type="STRING" id="994479.GCA_000194155_01014"/>
<gene>
    <name evidence="2" type="ORF">A8926_5433</name>
</gene>
<protein>
    <submittedName>
        <fullName evidence="2">Acyl-CoA hydrolase</fullName>
    </submittedName>
</protein>
<name>A0A2N3Y3G8_SACSN</name>
<evidence type="ECO:0000259" key="1">
    <source>
        <dbReference type="Pfam" id="PF13336"/>
    </source>
</evidence>
<dbReference type="PANTHER" id="PTHR21432:SF20">
    <property type="entry name" value="ACETYL-COA HYDROLASE"/>
    <property type="match status" value="1"/>
</dbReference>
<dbReference type="InterPro" id="IPR046433">
    <property type="entry name" value="ActCoA_hydro"/>
</dbReference>
<organism evidence="2 3">
    <name type="scientific">Saccharopolyspora spinosa</name>
    <dbReference type="NCBI Taxonomy" id="60894"/>
    <lineage>
        <taxon>Bacteria</taxon>
        <taxon>Bacillati</taxon>
        <taxon>Actinomycetota</taxon>
        <taxon>Actinomycetes</taxon>
        <taxon>Pseudonocardiales</taxon>
        <taxon>Pseudonocardiaceae</taxon>
        <taxon>Saccharopolyspora</taxon>
    </lineage>
</organism>
<sequence length="379" mass="39956">MTRVVLCAEGAVEPTAGIERYLHRWPPTADDPVRLLLGVRRTPLPRSVVESPHVSFASFVPGRGLRAVGEVAYERLSYREICGLLLDGGLDLDGVVVATGAQDEAGRRHLVAIDGYLQLAVNRARRVVIEEHPTAPVVAGSAWTERTDDIVRVQPGPATSFAALSGQPDPVSAAIAGYVAGLLPDRAHLALGVGRVAEALAEILAERDDLTLVTGALTDAARRLDAAGALLPDALIQAMSVVGDSDLVAWAATHPRVRLSPSTVIHDPAWLGRHDRLFTVLGALNVDTEGNVNSETAGARLVSGLGGAPDLARGAALSRCGQCVVALPSRDRDGALTLRATVEAVSVPGRFVTAVVTERGVVRREGNSAGWERPLREIF</sequence>
<keyword evidence="2" id="KW-0378">Hydrolase</keyword>
<dbReference type="InterPro" id="IPR026888">
    <property type="entry name" value="AcetylCoA_hyd_C"/>
</dbReference>
<dbReference type="AlphaFoldDB" id="A0A2N3Y3G8"/>
<dbReference type="RefSeq" id="WP_010692697.1">
    <property type="nucleotide sequence ID" value="NZ_CP061007.1"/>
</dbReference>
<proteinExistence type="predicted"/>
<feature type="domain" description="Acetyl-CoA hydrolase/transferase C-terminal" evidence="1">
    <location>
        <begin position="243"/>
        <end position="368"/>
    </location>
</feature>
<dbReference type="EMBL" id="PJNB01000001">
    <property type="protein sequence ID" value="PKW17465.1"/>
    <property type="molecule type" value="Genomic_DNA"/>
</dbReference>
<evidence type="ECO:0000313" key="3">
    <source>
        <dbReference type="Proteomes" id="UP000233786"/>
    </source>
</evidence>
<dbReference type="Proteomes" id="UP000233786">
    <property type="component" value="Unassembled WGS sequence"/>
</dbReference>
<accession>A0A2N3Y3G8</accession>
<keyword evidence="3" id="KW-1185">Reference proteome</keyword>
<dbReference type="PANTHER" id="PTHR21432">
    <property type="entry name" value="ACETYL-COA HYDROLASE-RELATED"/>
    <property type="match status" value="1"/>
</dbReference>
<dbReference type="Gene3D" id="3.30.750.70">
    <property type="entry name" value="4-hydroxybutyrate coenzyme like domains"/>
    <property type="match status" value="1"/>
</dbReference>
<dbReference type="InterPro" id="IPR037171">
    <property type="entry name" value="NagB/RpiA_transferase-like"/>
</dbReference>
<dbReference type="Gene3D" id="3.40.1080.20">
    <property type="entry name" value="Acetyl-CoA hydrolase/transferase C-terminal domain"/>
    <property type="match status" value="1"/>
</dbReference>
<dbReference type="GO" id="GO:0008775">
    <property type="term" value="F:acetate CoA-transferase activity"/>
    <property type="evidence" value="ECO:0007669"/>
    <property type="project" value="InterPro"/>
</dbReference>
<comment type="caution">
    <text evidence="2">The sequence shown here is derived from an EMBL/GenBank/DDBJ whole genome shotgun (WGS) entry which is preliminary data.</text>
</comment>
<dbReference type="GO" id="GO:0016787">
    <property type="term" value="F:hydrolase activity"/>
    <property type="evidence" value="ECO:0007669"/>
    <property type="project" value="UniProtKB-KW"/>
</dbReference>
<dbReference type="OrthoDB" id="9801795at2"/>
<dbReference type="InterPro" id="IPR038460">
    <property type="entry name" value="AcetylCoA_hyd_C_sf"/>
</dbReference>
<dbReference type="Pfam" id="PF13336">
    <property type="entry name" value="AcetylCoA_hyd_C"/>
    <property type="match status" value="1"/>
</dbReference>
<dbReference type="SUPFAM" id="SSF100950">
    <property type="entry name" value="NagB/RpiA/CoA transferase-like"/>
    <property type="match status" value="1"/>
</dbReference>